<comment type="subunit">
    <text evidence="8">Homodimer.</text>
</comment>
<keyword evidence="5 7" id="KW-0326">Glycosidase</keyword>
<keyword evidence="3 7" id="KW-0378">Hydrolase</keyword>
<evidence type="ECO:0000259" key="12">
    <source>
        <dbReference type="Pfam" id="PF07488"/>
    </source>
</evidence>
<evidence type="ECO:0000313" key="13">
    <source>
        <dbReference type="EMBL" id="GAA0574342.1"/>
    </source>
</evidence>
<dbReference type="Gene3D" id="3.90.1330.10">
    <property type="entry name" value="Alpha-glucuronidase, C-terminal domain"/>
    <property type="match status" value="1"/>
</dbReference>
<evidence type="ECO:0000256" key="5">
    <source>
        <dbReference type="ARBA" id="ARBA00023295"/>
    </source>
</evidence>
<sequence length="725" mass="79279">MKWALLALCAAMVLTPARADDGYQLWLRYAPLDKAASARAGDIGSEVVTASRSPTAKITAEELTRGLSGLLAKKVASGDAIRSNGAVLFGTPKDSPSIAGLALPLERVGSDGFVIKSAVVKGKRVTVIAGNTDVGALHGAFAFLRLVQTGAALDALDVVEAPKVKLRMIDHWDNLDRTMERGFSGFSIFNWWELPGHVDPQLVDYARAEASLGINGIVLTNPSGLTTAVSLTEPWLKKAAALADLFRPYGIKIYLSARFSCPQELGGLKTGDPLDPQVRAWWKAKADEIYRIIPDFGGFLVKANSEGQPGPQDFGRSHADGANMMAEALAPHGGIVIWRAFVYSPKPEDRVKQAYNEFKPFDGQFADNVVIQVKNGPLDFQPREPFSPLFGGLEKTPAGIELQITKEYLGFEIHLVYLGTLWQEVLQSDTYAKGSGSTVAHAIDGSLFHNKLSLIAGASNVGTARNWSGSIFDQANWNAYGRLAWNPDADARAIAEDWVRMTFTSDPAFVKPVIDMMMQSRETAVDTMTPLGLAHQMATGHHYGPGPWIDNVGRPDWNPTYYNGADKSGIGFDRTPTGSNAVAQYHAPLAAIFADPNKTPEPLLLWFHHLPWDHKMVSGRTLWDELALHYARGVENVKAMQATWARMKPYVDAERWQITADFLAMQYDSAVEWRDASIAYFQSLSGRPLPHGVPAPAHDLDWYKAKRLPFAPGNPGKTASPFRED</sequence>
<dbReference type="Pfam" id="PF03648">
    <property type="entry name" value="Glyco_hydro_67N"/>
    <property type="match status" value="1"/>
</dbReference>
<comment type="caution">
    <text evidence="13">The sequence shown here is derived from an EMBL/GenBank/DDBJ whole genome shotgun (WGS) entry which is preliminary data.</text>
</comment>
<feature type="chain" id="PRO_5047513182" description="Xylan alpha-1,2-glucuronidase" evidence="9">
    <location>
        <begin position="20"/>
        <end position="725"/>
    </location>
</feature>
<organism evidence="13 14">
    <name type="scientific">Rhizomicrobium electricum</name>
    <dbReference type="NCBI Taxonomy" id="480070"/>
    <lineage>
        <taxon>Bacteria</taxon>
        <taxon>Pseudomonadati</taxon>
        <taxon>Pseudomonadota</taxon>
        <taxon>Alphaproteobacteria</taxon>
        <taxon>Micropepsales</taxon>
        <taxon>Micropepsaceae</taxon>
        <taxon>Rhizomicrobium</taxon>
    </lineage>
</organism>
<dbReference type="InterPro" id="IPR037054">
    <property type="entry name" value="A-glucoronidase_C_sf"/>
</dbReference>
<dbReference type="Pfam" id="PF07488">
    <property type="entry name" value="Glyco_hydro_67M"/>
    <property type="match status" value="1"/>
</dbReference>
<evidence type="ECO:0000256" key="1">
    <source>
        <dbReference type="ARBA" id="ARBA00008833"/>
    </source>
</evidence>
<dbReference type="EMBL" id="BAAADD010000006">
    <property type="protein sequence ID" value="GAA0574342.1"/>
    <property type="molecule type" value="Genomic_DNA"/>
</dbReference>
<feature type="signal peptide" evidence="9">
    <location>
        <begin position="1"/>
        <end position="19"/>
    </location>
</feature>
<dbReference type="InterPro" id="IPR011100">
    <property type="entry name" value="Glyco_hydro_67_cat"/>
</dbReference>
<reference evidence="13 14" key="1">
    <citation type="journal article" date="2019" name="Int. J. Syst. Evol. Microbiol.">
        <title>The Global Catalogue of Microorganisms (GCM) 10K type strain sequencing project: providing services to taxonomists for standard genome sequencing and annotation.</title>
        <authorList>
            <consortium name="The Broad Institute Genomics Platform"/>
            <consortium name="The Broad Institute Genome Sequencing Center for Infectious Disease"/>
            <person name="Wu L."/>
            <person name="Ma J."/>
        </authorList>
    </citation>
    <scope>NUCLEOTIDE SEQUENCE [LARGE SCALE GENOMIC DNA]</scope>
    <source>
        <strain evidence="13 14">JCM 15089</strain>
    </source>
</reference>
<proteinExistence type="inferred from homology"/>
<evidence type="ECO:0000256" key="8">
    <source>
        <dbReference type="RuleBase" id="RU361198"/>
    </source>
</evidence>
<dbReference type="SUPFAM" id="SSF55545">
    <property type="entry name" value="beta-N-acetylhexosaminidase-like domain"/>
    <property type="match status" value="1"/>
</dbReference>
<evidence type="ECO:0000259" key="10">
    <source>
        <dbReference type="Pfam" id="PF03648"/>
    </source>
</evidence>
<keyword evidence="6 8" id="KW-0624">Polysaccharide degradation</keyword>
<dbReference type="Gene3D" id="3.20.20.80">
    <property type="entry name" value="Glycosidases"/>
    <property type="match status" value="1"/>
</dbReference>
<evidence type="ECO:0000256" key="4">
    <source>
        <dbReference type="ARBA" id="ARBA00023277"/>
    </source>
</evidence>
<evidence type="ECO:0000256" key="2">
    <source>
        <dbReference type="ARBA" id="ARBA00022651"/>
    </source>
</evidence>
<dbReference type="InterPro" id="IPR011395">
    <property type="entry name" value="Glyco_hydro_67_aGlcAse"/>
</dbReference>
<dbReference type="PANTHER" id="PTHR39207:SF1">
    <property type="entry name" value="ALPHA-GLUCURONIDASE A"/>
    <property type="match status" value="1"/>
</dbReference>
<dbReference type="Pfam" id="PF07477">
    <property type="entry name" value="Glyco_hydro_67C"/>
    <property type="match status" value="1"/>
</dbReference>
<keyword evidence="2 7" id="KW-0858">Xylan degradation</keyword>
<feature type="domain" description="Glycosyl hydrolase family 67 C-terminal" evidence="11">
    <location>
        <begin position="469"/>
        <end position="692"/>
    </location>
</feature>
<accession>A0ABN1ETS4</accession>
<evidence type="ECO:0000256" key="6">
    <source>
        <dbReference type="ARBA" id="ARBA00023326"/>
    </source>
</evidence>
<dbReference type="SUPFAM" id="SSF51445">
    <property type="entry name" value="(Trans)glycosidases"/>
    <property type="match status" value="1"/>
</dbReference>
<comment type="similarity">
    <text evidence="1 7 8">Belongs to the glycosyl hydrolase 67 family.</text>
</comment>
<evidence type="ECO:0000256" key="9">
    <source>
        <dbReference type="SAM" id="SignalP"/>
    </source>
</evidence>
<dbReference type="RefSeq" id="WP_166935824.1">
    <property type="nucleotide sequence ID" value="NZ_BAAADD010000006.1"/>
</dbReference>
<dbReference type="InterPro" id="IPR029018">
    <property type="entry name" value="Hex-like_dom2"/>
</dbReference>
<comment type="catalytic activity">
    <reaction evidence="8">
        <text>Hydrolysis of (1-&gt;2)-alpha-D-(4-O-methyl)glucuronosyl links in the main chain of hardwood xylans.</text>
        <dbReference type="EC" id="3.2.1.131"/>
    </reaction>
</comment>
<feature type="domain" description="Glycosyl hydrolase family 67 catalytic" evidence="12">
    <location>
        <begin position="147"/>
        <end position="467"/>
    </location>
</feature>
<dbReference type="InterPro" id="IPR005154">
    <property type="entry name" value="Glyco_hydro_67_aGlcAse_N"/>
</dbReference>
<evidence type="ECO:0000256" key="3">
    <source>
        <dbReference type="ARBA" id="ARBA00022801"/>
    </source>
</evidence>
<keyword evidence="14" id="KW-1185">Reference proteome</keyword>
<dbReference type="InterPro" id="IPR017853">
    <property type="entry name" value="GH"/>
</dbReference>
<evidence type="ECO:0000259" key="11">
    <source>
        <dbReference type="Pfam" id="PF07477"/>
    </source>
</evidence>
<keyword evidence="4 8" id="KW-0119">Carbohydrate metabolism</keyword>
<name>A0ABN1ETS4_9PROT</name>
<keyword evidence="9" id="KW-0732">Signal</keyword>
<evidence type="ECO:0000313" key="14">
    <source>
        <dbReference type="Proteomes" id="UP001499951"/>
    </source>
</evidence>
<dbReference type="PIRSF" id="PIRSF029900">
    <property type="entry name" value="Alpha-glucuronds"/>
    <property type="match status" value="1"/>
</dbReference>
<protein>
    <recommendedName>
        <fullName evidence="8">Xylan alpha-1,2-glucuronidase</fullName>
        <ecNumber evidence="8">3.2.1.131</ecNumber>
    </recommendedName>
</protein>
<dbReference type="Proteomes" id="UP001499951">
    <property type="component" value="Unassembled WGS sequence"/>
</dbReference>
<dbReference type="PANTHER" id="PTHR39207">
    <property type="entry name" value="ALPHA-GLUCURONIDASE A"/>
    <property type="match status" value="1"/>
</dbReference>
<dbReference type="InterPro" id="IPR011099">
    <property type="entry name" value="Glyco_hydro_67_C"/>
</dbReference>
<dbReference type="Gene3D" id="3.30.379.10">
    <property type="entry name" value="Chitobiase/beta-hexosaminidase domain 2-like"/>
    <property type="match status" value="1"/>
</dbReference>
<dbReference type="EC" id="3.2.1.131" evidence="8"/>
<gene>
    <name evidence="13" type="ORF">GCM10008942_23840</name>
</gene>
<feature type="domain" description="Alpha glucuronidase N-terminal" evidence="10">
    <location>
        <begin position="25"/>
        <end position="142"/>
    </location>
</feature>
<dbReference type="GO" id="GO:0016787">
    <property type="term" value="F:hydrolase activity"/>
    <property type="evidence" value="ECO:0007669"/>
    <property type="project" value="UniProtKB-KW"/>
</dbReference>
<evidence type="ECO:0000256" key="7">
    <source>
        <dbReference type="PIRNR" id="PIRNR029900"/>
    </source>
</evidence>